<gene>
    <name evidence="7" type="ORF">S01H4_00977</name>
</gene>
<dbReference type="HAMAP" id="MF_02207">
    <property type="entry name" value="MreB"/>
    <property type="match status" value="1"/>
</dbReference>
<dbReference type="EMBL" id="BART01000160">
    <property type="protein sequence ID" value="GAG66186.1"/>
    <property type="molecule type" value="Genomic_DNA"/>
</dbReference>
<evidence type="ECO:0000256" key="1">
    <source>
        <dbReference type="ARBA" id="ARBA00004496"/>
    </source>
</evidence>
<protein>
    <recommendedName>
        <fullName evidence="8">Cell shape-determining protein MreB</fullName>
    </recommendedName>
</protein>
<comment type="caution">
    <text evidence="7">The sequence shown here is derived from an EMBL/GenBank/DDBJ whole genome shotgun (WGS) entry which is preliminary data.</text>
</comment>
<dbReference type="SUPFAM" id="SSF53067">
    <property type="entry name" value="Actin-like ATPase domain"/>
    <property type="match status" value="2"/>
</dbReference>
<keyword evidence="3" id="KW-0547">Nucleotide-binding</keyword>
<comment type="subcellular location">
    <subcellularLocation>
        <location evidence="1">Cytoplasm</location>
    </subcellularLocation>
</comment>
<dbReference type="InterPro" id="IPR004000">
    <property type="entry name" value="Actin"/>
</dbReference>
<dbReference type="InterPro" id="IPR004753">
    <property type="entry name" value="MreB"/>
</dbReference>
<dbReference type="InterPro" id="IPR056546">
    <property type="entry name" value="MreB_MamK-like"/>
</dbReference>
<dbReference type="SMART" id="SM00268">
    <property type="entry name" value="ACTIN"/>
    <property type="match status" value="1"/>
</dbReference>
<dbReference type="GO" id="GO:0008360">
    <property type="term" value="P:regulation of cell shape"/>
    <property type="evidence" value="ECO:0007669"/>
    <property type="project" value="UniProtKB-KW"/>
</dbReference>
<sequence length="344" mass="37393">MQMFDFFLNVIGRDMGIDLGTANTLVYVKGKGIVLEEPSVVAIDKEKKKILAVGKEAKRMVGRTPENIVAVRPLKDGVIADFETTEKMLRYFIQKVHKNVAFARPRIVICVPSGITPVEKKAVIETTEQAGARAAYIIEEPLAAAIGTGLPIDEPSGSMIIDIGGGTSEVAVISLGGIVVSSSLRIGGNELDEAIIYYLKKEHNLFLGERTAEKVKIEIGSAFPLENEEKMEINGRDLVTGLPRTIIITSQQIRKALEKILNDIVNSIVEVLDITPPELASDIMKRGIFLAGGGSLLKGLTERISRETHCPVYLAEDPMAAVAIGAGKCVEDFNTLKKYLKYSI</sequence>
<dbReference type="GO" id="GO:0005524">
    <property type="term" value="F:ATP binding"/>
    <property type="evidence" value="ECO:0007669"/>
    <property type="project" value="UniProtKB-KW"/>
</dbReference>
<evidence type="ECO:0008006" key="8">
    <source>
        <dbReference type="Google" id="ProtNLM"/>
    </source>
</evidence>
<dbReference type="GO" id="GO:0005737">
    <property type="term" value="C:cytoplasm"/>
    <property type="evidence" value="ECO:0007669"/>
    <property type="project" value="UniProtKB-SubCell"/>
</dbReference>
<dbReference type="GO" id="GO:0000902">
    <property type="term" value="P:cell morphogenesis"/>
    <property type="evidence" value="ECO:0007669"/>
    <property type="project" value="InterPro"/>
</dbReference>
<proteinExistence type="inferred from homology"/>
<organism evidence="7">
    <name type="scientific">marine sediment metagenome</name>
    <dbReference type="NCBI Taxonomy" id="412755"/>
    <lineage>
        <taxon>unclassified sequences</taxon>
        <taxon>metagenomes</taxon>
        <taxon>ecological metagenomes</taxon>
    </lineage>
</organism>
<keyword evidence="5" id="KW-0133">Cell shape</keyword>
<accession>X1B2F5</accession>
<reference evidence="7" key="1">
    <citation type="journal article" date="2014" name="Front. Microbiol.">
        <title>High frequency of phylogenetically diverse reductive dehalogenase-homologous genes in deep subseafloor sedimentary metagenomes.</title>
        <authorList>
            <person name="Kawai M."/>
            <person name="Futagami T."/>
            <person name="Toyoda A."/>
            <person name="Takaki Y."/>
            <person name="Nishi S."/>
            <person name="Hori S."/>
            <person name="Arai W."/>
            <person name="Tsubouchi T."/>
            <person name="Morono Y."/>
            <person name="Uchiyama I."/>
            <person name="Ito T."/>
            <person name="Fujiyama A."/>
            <person name="Inagaki F."/>
            <person name="Takami H."/>
        </authorList>
    </citation>
    <scope>NUCLEOTIDE SEQUENCE</scope>
    <source>
        <strain evidence="7">Expedition CK06-06</strain>
    </source>
</reference>
<evidence type="ECO:0000256" key="6">
    <source>
        <dbReference type="ARBA" id="ARBA00023458"/>
    </source>
</evidence>
<dbReference type="PRINTS" id="PR01652">
    <property type="entry name" value="SHAPEPROTEIN"/>
</dbReference>
<dbReference type="NCBIfam" id="NF010539">
    <property type="entry name" value="PRK13927.1"/>
    <property type="match status" value="1"/>
</dbReference>
<evidence type="ECO:0000313" key="7">
    <source>
        <dbReference type="EMBL" id="GAG66186.1"/>
    </source>
</evidence>
<dbReference type="InterPro" id="IPR043129">
    <property type="entry name" value="ATPase_NBD"/>
</dbReference>
<dbReference type="Pfam" id="PF06723">
    <property type="entry name" value="MreB_Mbl"/>
    <property type="match status" value="1"/>
</dbReference>
<dbReference type="CDD" id="cd10225">
    <property type="entry name" value="ASKHA_NBD_MreB-like"/>
    <property type="match status" value="1"/>
</dbReference>
<dbReference type="NCBIfam" id="TIGR00904">
    <property type="entry name" value="mreB"/>
    <property type="match status" value="1"/>
</dbReference>
<keyword evidence="4" id="KW-0067">ATP-binding</keyword>
<evidence type="ECO:0000256" key="3">
    <source>
        <dbReference type="ARBA" id="ARBA00022741"/>
    </source>
</evidence>
<comment type="similarity">
    <text evidence="6">Belongs to the FtsA/MreB family.</text>
</comment>
<dbReference type="Gene3D" id="3.30.420.40">
    <property type="match status" value="2"/>
</dbReference>
<dbReference type="PANTHER" id="PTHR42749:SF1">
    <property type="entry name" value="CELL SHAPE-DETERMINING PROTEIN MREB"/>
    <property type="match status" value="1"/>
</dbReference>
<keyword evidence="2" id="KW-0963">Cytoplasm</keyword>
<dbReference type="PANTHER" id="PTHR42749">
    <property type="entry name" value="CELL SHAPE-DETERMINING PROTEIN MREB"/>
    <property type="match status" value="1"/>
</dbReference>
<name>X1B2F5_9ZZZZ</name>
<evidence type="ECO:0000256" key="4">
    <source>
        <dbReference type="ARBA" id="ARBA00022840"/>
    </source>
</evidence>
<dbReference type="AlphaFoldDB" id="X1B2F5"/>
<evidence type="ECO:0000256" key="5">
    <source>
        <dbReference type="ARBA" id="ARBA00022960"/>
    </source>
</evidence>
<evidence type="ECO:0000256" key="2">
    <source>
        <dbReference type="ARBA" id="ARBA00022490"/>
    </source>
</evidence>